<dbReference type="EMBL" id="CAKMUD010000077">
    <property type="protein sequence ID" value="CAH1591230.1"/>
    <property type="molecule type" value="Genomic_DNA"/>
</dbReference>
<evidence type="ECO:0000313" key="1">
    <source>
        <dbReference type="EMBL" id="CAH1591230.1"/>
    </source>
</evidence>
<proteinExistence type="predicted"/>
<comment type="caution">
    <text evidence="1">The sequence shown here is derived from an EMBL/GenBank/DDBJ whole genome shotgun (WGS) entry which is preliminary data.</text>
</comment>
<gene>
    <name evidence="1" type="ORF">THF1A12_240001</name>
</gene>
<accession>A0AAU9QPK5</accession>
<organism evidence="1 2">
    <name type="scientific">Vibrio jasicida</name>
    <dbReference type="NCBI Taxonomy" id="766224"/>
    <lineage>
        <taxon>Bacteria</taxon>
        <taxon>Pseudomonadati</taxon>
        <taxon>Pseudomonadota</taxon>
        <taxon>Gammaproteobacteria</taxon>
        <taxon>Vibrionales</taxon>
        <taxon>Vibrionaceae</taxon>
        <taxon>Vibrio</taxon>
    </lineage>
</organism>
<name>A0AAU9QPK5_9VIBR</name>
<reference evidence="1" key="1">
    <citation type="submission" date="2022-01" db="EMBL/GenBank/DDBJ databases">
        <authorList>
            <person name="Lagorce A."/>
        </authorList>
    </citation>
    <scope>NUCLEOTIDE SEQUENCE</scope>
    <source>
        <strain evidence="1">Th15_F1_A12</strain>
    </source>
</reference>
<dbReference type="AlphaFoldDB" id="A0AAU9QPK5"/>
<evidence type="ECO:0000313" key="2">
    <source>
        <dbReference type="Proteomes" id="UP001295462"/>
    </source>
</evidence>
<sequence>MNDKPSVAVYKAIGIACGFVVSGTKKLVQQAYTQINLLIVSYALKTFRGEGEFAVNFFGNLWTLSAIETNRASTHGKKMTSNH</sequence>
<protein>
    <submittedName>
        <fullName evidence="1">Uncharacterized protein</fullName>
    </submittedName>
</protein>
<dbReference type="Proteomes" id="UP001295462">
    <property type="component" value="Unassembled WGS sequence"/>
</dbReference>